<sequence length="246" mass="26816">MTGALAMAGKPCQPSVPLDECVRQVDTLWRGGDAIAAGTAAELLLERARRDEEAFVNDGARIAFIAAIGRYVAQSQPAAEYWLWVAARHESECGQQLPPPYRQVVDVHGVSPGEGRATDREIRRSPFLAAPSTCLELQAGQIDLRAVADPDAPAAIVIFGRARRDRTLDGVGPDGWNTRSQPQFLFEYPAESVSAALEAMSPRDQRGVRPYLESRVIALTPCTRPLVHRHQTIEICRADQPAPASQ</sequence>
<accession>A0ABV9NAL3</accession>
<dbReference type="RefSeq" id="WP_371394662.1">
    <property type="nucleotide sequence ID" value="NZ_CP163421.1"/>
</dbReference>
<evidence type="ECO:0000313" key="1">
    <source>
        <dbReference type="EMBL" id="MFC4723980.1"/>
    </source>
</evidence>
<reference evidence="2" key="1">
    <citation type="journal article" date="2019" name="Int. J. Syst. Evol. Microbiol.">
        <title>The Global Catalogue of Microorganisms (GCM) 10K type strain sequencing project: providing services to taxonomists for standard genome sequencing and annotation.</title>
        <authorList>
            <consortium name="The Broad Institute Genomics Platform"/>
            <consortium name="The Broad Institute Genome Sequencing Center for Infectious Disease"/>
            <person name="Wu L."/>
            <person name="Ma J."/>
        </authorList>
    </citation>
    <scope>NUCLEOTIDE SEQUENCE [LARGE SCALE GENOMIC DNA]</scope>
    <source>
        <strain evidence="2">CCUG 62981</strain>
    </source>
</reference>
<proteinExistence type="predicted"/>
<dbReference type="Proteomes" id="UP001596024">
    <property type="component" value="Unassembled WGS sequence"/>
</dbReference>
<comment type="caution">
    <text evidence="1">The sequence shown here is derived from an EMBL/GenBank/DDBJ whole genome shotgun (WGS) entry which is preliminary data.</text>
</comment>
<keyword evidence="2" id="KW-1185">Reference proteome</keyword>
<name>A0ABV9NAL3_9PROT</name>
<gene>
    <name evidence="1" type="ORF">ACFPB0_01625</name>
</gene>
<dbReference type="EMBL" id="JBHSGQ010000001">
    <property type="protein sequence ID" value="MFC4723980.1"/>
    <property type="molecule type" value="Genomic_DNA"/>
</dbReference>
<organism evidence="1 2">
    <name type="scientific">Glycocaulis abyssi</name>
    <dbReference type="NCBI Taxonomy" id="1433403"/>
    <lineage>
        <taxon>Bacteria</taxon>
        <taxon>Pseudomonadati</taxon>
        <taxon>Pseudomonadota</taxon>
        <taxon>Alphaproteobacteria</taxon>
        <taxon>Maricaulales</taxon>
        <taxon>Maricaulaceae</taxon>
        <taxon>Glycocaulis</taxon>
    </lineage>
</organism>
<protein>
    <submittedName>
        <fullName evidence="1">Uncharacterized protein</fullName>
    </submittedName>
</protein>
<evidence type="ECO:0000313" key="2">
    <source>
        <dbReference type="Proteomes" id="UP001596024"/>
    </source>
</evidence>